<proteinExistence type="predicted"/>
<keyword evidence="2" id="KW-1133">Transmembrane helix</keyword>
<feature type="transmembrane region" description="Helical" evidence="2">
    <location>
        <begin position="283"/>
        <end position="306"/>
    </location>
</feature>
<keyword evidence="2" id="KW-0472">Membrane</keyword>
<keyword evidence="6" id="KW-1185">Reference proteome</keyword>
<accession>A0A9P4P1Y4</accession>
<dbReference type="AlphaFoldDB" id="A0A9P4P1Y4"/>
<name>A0A9P4P1Y4_9PEZI</name>
<dbReference type="InterPro" id="IPR013830">
    <property type="entry name" value="SGNH_hydro"/>
</dbReference>
<evidence type="ECO:0000256" key="1">
    <source>
        <dbReference type="SAM" id="MobiDB-lite"/>
    </source>
</evidence>
<gene>
    <name evidence="5" type="ORF">EJ08DRAFT_646065</name>
</gene>
<dbReference type="InterPro" id="IPR051532">
    <property type="entry name" value="Ester_Hydrolysis_Enzymes"/>
</dbReference>
<feature type="region of interest" description="Disordered" evidence="1">
    <location>
        <begin position="33"/>
        <end position="59"/>
    </location>
</feature>
<evidence type="ECO:0000256" key="3">
    <source>
        <dbReference type="SAM" id="SignalP"/>
    </source>
</evidence>
<dbReference type="Pfam" id="PF13472">
    <property type="entry name" value="Lipase_GDSL_2"/>
    <property type="match status" value="1"/>
</dbReference>
<dbReference type="PANTHER" id="PTHR30383">
    <property type="entry name" value="THIOESTERASE 1/PROTEASE 1/LYSOPHOSPHOLIPASE L1"/>
    <property type="match status" value="1"/>
</dbReference>
<sequence>MRFSFAIAHLILSFPTIRAITIPVPDLKSVQTGPLFSNSTPPSNTTDTPLSNTTTPLTPNPTILQRKHSLRVLPLGDSLTYGFASSDNNGYRRIFYDLGSQGGKIEMIGSHKGLGVMEQNSNEGWNAYTIAQITEKATKSLPKNPNIILLLAGTNDIGSDNDAVAAPARMAALLAKIAETTPNAAVLLSTIPPSADPTRQLRNDAYNAQLTTLVQTQRHRKGQKILLVNIDQAVLPTQLIDGIHPTDEGYRNMALAWLAGVEEVEKRGWIDAPIPEDGLALNIILAIAFAAVIVFGLAVPIAVCCLRQKSWKRSKYGFALGGII</sequence>
<dbReference type="SUPFAM" id="SSF52266">
    <property type="entry name" value="SGNH hydrolase"/>
    <property type="match status" value="1"/>
</dbReference>
<protein>
    <submittedName>
        <fullName evidence="5">SGNH hydrolase</fullName>
    </submittedName>
</protein>
<evidence type="ECO:0000313" key="6">
    <source>
        <dbReference type="Proteomes" id="UP000800235"/>
    </source>
</evidence>
<feature type="signal peptide" evidence="3">
    <location>
        <begin position="1"/>
        <end position="19"/>
    </location>
</feature>
<comment type="caution">
    <text evidence="5">The sequence shown here is derived from an EMBL/GenBank/DDBJ whole genome shotgun (WGS) entry which is preliminary data.</text>
</comment>
<keyword evidence="5" id="KW-0378">Hydrolase</keyword>
<dbReference type="OrthoDB" id="3915838at2759"/>
<keyword evidence="3" id="KW-0732">Signal</keyword>
<feature type="compositionally biased region" description="Low complexity" evidence="1">
    <location>
        <begin position="34"/>
        <end position="59"/>
    </location>
</feature>
<evidence type="ECO:0000313" key="5">
    <source>
        <dbReference type="EMBL" id="KAF2435179.1"/>
    </source>
</evidence>
<dbReference type="EMBL" id="MU007014">
    <property type="protein sequence ID" value="KAF2435179.1"/>
    <property type="molecule type" value="Genomic_DNA"/>
</dbReference>
<feature type="chain" id="PRO_5040376432" evidence="3">
    <location>
        <begin position="20"/>
        <end position="324"/>
    </location>
</feature>
<dbReference type="GO" id="GO:0004622">
    <property type="term" value="F:phosphatidylcholine lysophospholipase activity"/>
    <property type="evidence" value="ECO:0007669"/>
    <property type="project" value="TreeGrafter"/>
</dbReference>
<evidence type="ECO:0000259" key="4">
    <source>
        <dbReference type="Pfam" id="PF13472"/>
    </source>
</evidence>
<reference evidence="5" key="1">
    <citation type="journal article" date="2020" name="Stud. Mycol.">
        <title>101 Dothideomycetes genomes: a test case for predicting lifestyles and emergence of pathogens.</title>
        <authorList>
            <person name="Haridas S."/>
            <person name="Albert R."/>
            <person name="Binder M."/>
            <person name="Bloem J."/>
            <person name="Labutti K."/>
            <person name="Salamov A."/>
            <person name="Andreopoulos B."/>
            <person name="Baker S."/>
            <person name="Barry K."/>
            <person name="Bills G."/>
            <person name="Bluhm B."/>
            <person name="Cannon C."/>
            <person name="Castanera R."/>
            <person name="Culley D."/>
            <person name="Daum C."/>
            <person name="Ezra D."/>
            <person name="Gonzalez J."/>
            <person name="Henrissat B."/>
            <person name="Kuo A."/>
            <person name="Liang C."/>
            <person name="Lipzen A."/>
            <person name="Lutzoni F."/>
            <person name="Magnuson J."/>
            <person name="Mondo S."/>
            <person name="Nolan M."/>
            <person name="Ohm R."/>
            <person name="Pangilinan J."/>
            <person name="Park H.-J."/>
            <person name="Ramirez L."/>
            <person name="Alfaro M."/>
            <person name="Sun H."/>
            <person name="Tritt A."/>
            <person name="Yoshinaga Y."/>
            <person name="Zwiers L.-H."/>
            <person name="Turgeon B."/>
            <person name="Goodwin S."/>
            <person name="Spatafora J."/>
            <person name="Crous P."/>
            <person name="Grigoriev I."/>
        </authorList>
    </citation>
    <scope>NUCLEOTIDE SEQUENCE</scope>
    <source>
        <strain evidence="5">CBS 130266</strain>
    </source>
</reference>
<evidence type="ECO:0000256" key="2">
    <source>
        <dbReference type="SAM" id="Phobius"/>
    </source>
</evidence>
<feature type="domain" description="SGNH hydrolase-type esterase" evidence="4">
    <location>
        <begin position="75"/>
        <end position="251"/>
    </location>
</feature>
<organism evidence="5 6">
    <name type="scientific">Tothia fuscella</name>
    <dbReference type="NCBI Taxonomy" id="1048955"/>
    <lineage>
        <taxon>Eukaryota</taxon>
        <taxon>Fungi</taxon>
        <taxon>Dikarya</taxon>
        <taxon>Ascomycota</taxon>
        <taxon>Pezizomycotina</taxon>
        <taxon>Dothideomycetes</taxon>
        <taxon>Pleosporomycetidae</taxon>
        <taxon>Venturiales</taxon>
        <taxon>Cylindrosympodiaceae</taxon>
        <taxon>Tothia</taxon>
    </lineage>
</organism>
<keyword evidence="2" id="KW-0812">Transmembrane</keyword>
<dbReference type="Proteomes" id="UP000800235">
    <property type="component" value="Unassembled WGS sequence"/>
</dbReference>
<dbReference type="InterPro" id="IPR036514">
    <property type="entry name" value="SGNH_hydro_sf"/>
</dbReference>
<dbReference type="PANTHER" id="PTHR30383:SF5">
    <property type="entry name" value="SGNH HYDROLASE-TYPE ESTERASE DOMAIN-CONTAINING PROTEIN"/>
    <property type="match status" value="1"/>
</dbReference>
<dbReference type="Gene3D" id="3.40.50.1110">
    <property type="entry name" value="SGNH hydrolase"/>
    <property type="match status" value="1"/>
</dbReference>